<dbReference type="RefSeq" id="WP_221285165.1">
    <property type="nucleotide sequence ID" value="NZ_JACHFD010000013.1"/>
</dbReference>
<comment type="caution">
    <text evidence="3">The sequence shown here is derived from an EMBL/GenBank/DDBJ whole genome shotgun (WGS) entry which is preliminary data.</text>
</comment>
<evidence type="ECO:0000313" key="3">
    <source>
        <dbReference type="EMBL" id="MBB5352532.1"/>
    </source>
</evidence>
<feature type="compositionally biased region" description="Polar residues" evidence="1">
    <location>
        <begin position="45"/>
        <end position="57"/>
    </location>
</feature>
<sequence length="57" mass="6202">MMKLAFAALVAISFSSCNTMIGVGRDFRQLGQGLEYKAHGKNFDGSESTPQDTLPTY</sequence>
<proteinExistence type="predicted"/>
<dbReference type="AlphaFoldDB" id="A0A840V3H3"/>
<feature type="region of interest" description="Disordered" evidence="1">
    <location>
        <begin position="38"/>
        <end position="57"/>
    </location>
</feature>
<protein>
    <submittedName>
        <fullName evidence="3">Putative small secreted protein</fullName>
    </submittedName>
</protein>
<gene>
    <name evidence="3" type="ORF">HNR46_002778</name>
</gene>
<dbReference type="Proteomes" id="UP000557717">
    <property type="component" value="Unassembled WGS sequence"/>
</dbReference>
<reference evidence="3 4" key="1">
    <citation type="submission" date="2020-08" db="EMBL/GenBank/DDBJ databases">
        <title>Genomic Encyclopedia of Type Strains, Phase IV (KMG-IV): sequencing the most valuable type-strain genomes for metagenomic binning, comparative biology and taxonomic classification.</title>
        <authorList>
            <person name="Goeker M."/>
        </authorList>
    </citation>
    <scope>NUCLEOTIDE SEQUENCE [LARGE SCALE GENOMIC DNA]</scope>
    <source>
        <strain evidence="3 4">YC6886</strain>
    </source>
</reference>
<keyword evidence="4" id="KW-1185">Reference proteome</keyword>
<evidence type="ECO:0000313" key="4">
    <source>
        <dbReference type="Proteomes" id="UP000557717"/>
    </source>
</evidence>
<evidence type="ECO:0000256" key="1">
    <source>
        <dbReference type="SAM" id="MobiDB-lite"/>
    </source>
</evidence>
<feature type="chain" id="PRO_5032411629" evidence="2">
    <location>
        <begin position="20"/>
        <end position="57"/>
    </location>
</feature>
<name>A0A840V3H3_9BACT</name>
<feature type="signal peptide" evidence="2">
    <location>
        <begin position="1"/>
        <end position="19"/>
    </location>
</feature>
<organism evidence="3 4">
    <name type="scientific">Haloferula luteola</name>
    <dbReference type="NCBI Taxonomy" id="595692"/>
    <lineage>
        <taxon>Bacteria</taxon>
        <taxon>Pseudomonadati</taxon>
        <taxon>Verrucomicrobiota</taxon>
        <taxon>Verrucomicrobiia</taxon>
        <taxon>Verrucomicrobiales</taxon>
        <taxon>Verrucomicrobiaceae</taxon>
        <taxon>Haloferula</taxon>
    </lineage>
</organism>
<evidence type="ECO:0000256" key="2">
    <source>
        <dbReference type="SAM" id="SignalP"/>
    </source>
</evidence>
<accession>A0A840V3H3</accession>
<dbReference type="PROSITE" id="PS51257">
    <property type="entry name" value="PROKAR_LIPOPROTEIN"/>
    <property type="match status" value="1"/>
</dbReference>
<keyword evidence="2" id="KW-0732">Signal</keyword>
<dbReference type="EMBL" id="JACHFD010000013">
    <property type="protein sequence ID" value="MBB5352532.1"/>
    <property type="molecule type" value="Genomic_DNA"/>
</dbReference>